<protein>
    <submittedName>
        <fullName evidence="2">Uncharacterized protein</fullName>
    </submittedName>
</protein>
<organism evidence="2 3">
    <name type="scientific">Novosphingobium soli</name>
    <dbReference type="NCBI Taxonomy" id="574956"/>
    <lineage>
        <taxon>Bacteria</taxon>
        <taxon>Pseudomonadati</taxon>
        <taxon>Pseudomonadota</taxon>
        <taxon>Alphaproteobacteria</taxon>
        <taxon>Sphingomonadales</taxon>
        <taxon>Sphingomonadaceae</taxon>
        <taxon>Novosphingobium</taxon>
    </lineage>
</organism>
<name>A0ABV6D1A5_9SPHN</name>
<dbReference type="RefSeq" id="WP_379489055.1">
    <property type="nucleotide sequence ID" value="NZ_JBHLWK010000027.1"/>
</dbReference>
<sequence>MQAPGPVIGFSHLALAGALAACLAGLGGFAYGTRVGIAQEQAAQKRADDAANAERQQLQAQIDAGGEAHQSAEYARQAQVREIYHETQKVIERPVYRNLCIDADGVGLLDRAADVANAKSVGEPAGAAAGTPASPAQP</sequence>
<dbReference type="EMBL" id="JBHLWK010000027">
    <property type="protein sequence ID" value="MFC0206435.1"/>
    <property type="molecule type" value="Genomic_DNA"/>
</dbReference>
<evidence type="ECO:0000313" key="3">
    <source>
        <dbReference type="Proteomes" id="UP001589798"/>
    </source>
</evidence>
<gene>
    <name evidence="2" type="ORF">ACFFJC_19390</name>
</gene>
<evidence type="ECO:0000256" key="1">
    <source>
        <dbReference type="SAM" id="MobiDB-lite"/>
    </source>
</evidence>
<proteinExistence type="predicted"/>
<accession>A0ABV6D1A5</accession>
<dbReference type="Proteomes" id="UP001589798">
    <property type="component" value="Unassembled WGS sequence"/>
</dbReference>
<comment type="caution">
    <text evidence="2">The sequence shown here is derived from an EMBL/GenBank/DDBJ whole genome shotgun (WGS) entry which is preliminary data.</text>
</comment>
<evidence type="ECO:0000313" key="2">
    <source>
        <dbReference type="EMBL" id="MFC0206435.1"/>
    </source>
</evidence>
<keyword evidence="3" id="KW-1185">Reference proteome</keyword>
<feature type="region of interest" description="Disordered" evidence="1">
    <location>
        <begin position="45"/>
        <end position="71"/>
    </location>
</feature>
<reference evidence="2 3" key="1">
    <citation type="submission" date="2024-09" db="EMBL/GenBank/DDBJ databases">
        <authorList>
            <person name="Sun Q."/>
            <person name="Mori K."/>
        </authorList>
    </citation>
    <scope>NUCLEOTIDE SEQUENCE [LARGE SCALE GENOMIC DNA]</scope>
    <source>
        <strain evidence="2 3">CCM 7706</strain>
    </source>
</reference>